<dbReference type="PANTHER" id="PTHR43808:SF9">
    <property type="entry name" value="BLL0789 PROTEIN"/>
    <property type="match status" value="1"/>
</dbReference>
<keyword evidence="1" id="KW-0479">Metal-binding</keyword>
<feature type="active site" description="Proton acceptor" evidence="3">
    <location>
        <position position="151"/>
    </location>
</feature>
<dbReference type="InterPro" id="IPR036264">
    <property type="entry name" value="Bact_exopeptidase_dim_dom"/>
</dbReference>
<dbReference type="SUPFAM" id="SSF55031">
    <property type="entry name" value="Bacterial exopeptidase dimerisation domain"/>
    <property type="match status" value="1"/>
</dbReference>
<dbReference type="AlphaFoldDB" id="A0A6G9YCV8"/>
<dbReference type="KEGG" id="nah:F5544_15610"/>
<dbReference type="Pfam" id="PF01546">
    <property type="entry name" value="Peptidase_M20"/>
    <property type="match status" value="1"/>
</dbReference>
<keyword evidence="2 6" id="KW-0378">Hydrolase</keyword>
<dbReference type="InterPro" id="IPR002933">
    <property type="entry name" value="Peptidase_M20"/>
</dbReference>
<dbReference type="RefSeq" id="WP_203217566.1">
    <property type="nucleotide sequence ID" value="NZ_CP046172.1"/>
</dbReference>
<protein>
    <submittedName>
        <fullName evidence="6">M20/M25/M40 family metallo-hydrolase</fullName>
    </submittedName>
</protein>
<feature type="domain" description="Peptidase M20 dimerisation" evidence="5">
    <location>
        <begin position="186"/>
        <end position="268"/>
    </location>
</feature>
<evidence type="ECO:0000313" key="6">
    <source>
        <dbReference type="EMBL" id="QIS11004.1"/>
    </source>
</evidence>
<dbReference type="Proteomes" id="UP000503540">
    <property type="component" value="Chromosome"/>
</dbReference>
<evidence type="ECO:0000256" key="2">
    <source>
        <dbReference type="ARBA" id="ARBA00022801"/>
    </source>
</evidence>
<dbReference type="InterPro" id="IPR017150">
    <property type="entry name" value="Pept_M20_glutamate_carboxypep"/>
</dbReference>
<evidence type="ECO:0000256" key="4">
    <source>
        <dbReference type="SAM" id="MobiDB-lite"/>
    </source>
</evidence>
<dbReference type="Pfam" id="PF07687">
    <property type="entry name" value="M20_dimer"/>
    <property type="match status" value="1"/>
</dbReference>
<dbReference type="EMBL" id="CP046172">
    <property type="protein sequence ID" value="QIS11004.1"/>
    <property type="molecule type" value="Genomic_DNA"/>
</dbReference>
<dbReference type="Gene3D" id="3.40.630.10">
    <property type="entry name" value="Zn peptidases"/>
    <property type="match status" value="1"/>
</dbReference>
<dbReference type="InterPro" id="IPR050072">
    <property type="entry name" value="Peptidase_M20A"/>
</dbReference>
<dbReference type="GO" id="GO:0046872">
    <property type="term" value="F:metal ion binding"/>
    <property type="evidence" value="ECO:0007669"/>
    <property type="project" value="UniProtKB-KW"/>
</dbReference>
<keyword evidence="7" id="KW-1185">Reference proteome</keyword>
<proteinExistence type="predicted"/>
<dbReference type="PIRSF" id="PIRSF037238">
    <property type="entry name" value="Carboxypeptidase_G2"/>
    <property type="match status" value="1"/>
</dbReference>
<evidence type="ECO:0000313" key="7">
    <source>
        <dbReference type="Proteomes" id="UP000503540"/>
    </source>
</evidence>
<dbReference type="CDD" id="cd03885">
    <property type="entry name" value="M20_CPDG2"/>
    <property type="match status" value="1"/>
</dbReference>
<evidence type="ECO:0000256" key="3">
    <source>
        <dbReference type="PIRSR" id="PIRSR037238-1"/>
    </source>
</evidence>
<dbReference type="Gene3D" id="3.30.70.360">
    <property type="match status" value="1"/>
</dbReference>
<evidence type="ECO:0000256" key="1">
    <source>
        <dbReference type="ARBA" id="ARBA00022723"/>
    </source>
</evidence>
<gene>
    <name evidence="6" type="ORF">F5544_15610</name>
</gene>
<accession>A0A6G9YCV8</accession>
<dbReference type="InterPro" id="IPR011650">
    <property type="entry name" value="Peptidase_M20_dimer"/>
</dbReference>
<feature type="active site" evidence="3">
    <location>
        <position position="91"/>
    </location>
</feature>
<dbReference type="GO" id="GO:0016787">
    <property type="term" value="F:hydrolase activity"/>
    <property type="evidence" value="ECO:0007669"/>
    <property type="project" value="UniProtKB-KW"/>
</dbReference>
<organism evidence="6 7">
    <name type="scientific">Nocardia arthritidis</name>
    <dbReference type="NCBI Taxonomy" id="228602"/>
    <lineage>
        <taxon>Bacteria</taxon>
        <taxon>Bacillati</taxon>
        <taxon>Actinomycetota</taxon>
        <taxon>Actinomycetes</taxon>
        <taxon>Mycobacteriales</taxon>
        <taxon>Nocardiaceae</taxon>
        <taxon>Nocardia</taxon>
    </lineage>
</organism>
<feature type="compositionally biased region" description="Low complexity" evidence="4">
    <location>
        <begin position="390"/>
        <end position="403"/>
    </location>
</feature>
<evidence type="ECO:0000259" key="5">
    <source>
        <dbReference type="Pfam" id="PF07687"/>
    </source>
</evidence>
<name>A0A6G9YCV8_9NOCA</name>
<dbReference type="PANTHER" id="PTHR43808">
    <property type="entry name" value="ACETYLORNITHINE DEACETYLASE"/>
    <property type="match status" value="1"/>
</dbReference>
<sequence length="412" mass="43433">MTSDPLPDLVSWIDEHNSELIADLRTLVESETPSGDKALLDAMADQLTAWLPERLGPVYTTRHRLARYGDALDVIVPGDGTNVVLIVCHYDTVWPVGTLAARPFSVEDDRATGPGIFDMKFGIAQSVWAVRALQSLELPRPTVRLLLTGDEEIGSPASRPHIERAATDAIATFVTEPGGAGWAVKTERKGTGDFTISATGVEAHAGLEPTRGASAIHALADVIRQLLDAADPQRGTTVNVGLIGGGSARNVVAGHAECQVDVRIADPAEIPRMDRVFARLQPPDPRVRLDISGGWRRPPMVTTPASRELFELVDAVARRLRGPLTHPPVGGASDANLIAALGRPVICGMGATGGGAHARDEHIALADVTDRTALLAGSINRLAAQASSVFSMSSSGNAPSNSSRQLRTLGGA</sequence>
<dbReference type="SUPFAM" id="SSF53187">
    <property type="entry name" value="Zn-dependent exopeptidases"/>
    <property type="match status" value="1"/>
</dbReference>
<feature type="region of interest" description="Disordered" evidence="4">
    <location>
        <begin position="390"/>
        <end position="412"/>
    </location>
</feature>
<reference evidence="6 7" key="1">
    <citation type="journal article" date="2019" name="ACS Chem. Biol.">
        <title>Identification and Mobilization of a Cryptic Antibiotic Biosynthesis Gene Locus from a Human-Pathogenic Nocardia Isolate.</title>
        <authorList>
            <person name="Herisse M."/>
            <person name="Ishida K."/>
            <person name="Porter J.L."/>
            <person name="Howden B."/>
            <person name="Hertweck C."/>
            <person name="Stinear T.P."/>
            <person name="Pidot S.J."/>
        </authorList>
    </citation>
    <scope>NUCLEOTIDE SEQUENCE [LARGE SCALE GENOMIC DNA]</scope>
    <source>
        <strain evidence="6 7">AUSMDU00012717</strain>
    </source>
</reference>